<dbReference type="InterPro" id="IPR011042">
    <property type="entry name" value="6-blade_b-propeller_TolB-like"/>
</dbReference>
<dbReference type="EMBL" id="CAJPVJ010033831">
    <property type="protein sequence ID" value="CAG2180810.1"/>
    <property type="molecule type" value="Genomic_DNA"/>
</dbReference>
<dbReference type="SMART" id="SM00135">
    <property type="entry name" value="LY"/>
    <property type="match status" value="2"/>
</dbReference>
<evidence type="ECO:0000313" key="2">
    <source>
        <dbReference type="EMBL" id="CAD7663673.1"/>
    </source>
</evidence>
<dbReference type="SUPFAM" id="SSF63825">
    <property type="entry name" value="YWTD domain"/>
    <property type="match status" value="1"/>
</dbReference>
<evidence type="ECO:0000256" key="1">
    <source>
        <dbReference type="ARBA" id="ARBA00022536"/>
    </source>
</evidence>
<accession>A0A7R9MPM2</accession>
<feature type="non-terminal residue" evidence="2">
    <location>
        <position position="172"/>
    </location>
</feature>
<sequence length="172" mass="19076">LQGQGVQVLVGATLVAKNSLNIDISAKRVYWVDRETVNQLVSIGYDGSGRTLHLSSLSLFTDSPLSATHIFGDYIYWTDNRNDSILRVNMRDTSEAPAVEVVVQSGVDINAMNIYHKSVQPMATNKCVHHLCPQLRGNTRAVVYRSTHGMGITVCLRVSRRRSIDVQCFGKI</sequence>
<reference evidence="2" key="1">
    <citation type="submission" date="2020-11" db="EMBL/GenBank/DDBJ databases">
        <authorList>
            <person name="Tran Van P."/>
        </authorList>
    </citation>
    <scope>NUCLEOTIDE SEQUENCE</scope>
</reference>
<evidence type="ECO:0000313" key="3">
    <source>
        <dbReference type="Proteomes" id="UP000728032"/>
    </source>
</evidence>
<dbReference type="Gene3D" id="2.120.10.30">
    <property type="entry name" value="TolB, C-terminal domain"/>
    <property type="match status" value="1"/>
</dbReference>
<keyword evidence="3" id="KW-1185">Reference proteome</keyword>
<dbReference type="OrthoDB" id="6408956at2759"/>
<dbReference type="EMBL" id="OC948656">
    <property type="protein sequence ID" value="CAD7663673.1"/>
    <property type="molecule type" value="Genomic_DNA"/>
</dbReference>
<organism evidence="2">
    <name type="scientific">Oppiella nova</name>
    <dbReference type="NCBI Taxonomy" id="334625"/>
    <lineage>
        <taxon>Eukaryota</taxon>
        <taxon>Metazoa</taxon>
        <taxon>Ecdysozoa</taxon>
        <taxon>Arthropoda</taxon>
        <taxon>Chelicerata</taxon>
        <taxon>Arachnida</taxon>
        <taxon>Acari</taxon>
        <taxon>Acariformes</taxon>
        <taxon>Sarcoptiformes</taxon>
        <taxon>Oribatida</taxon>
        <taxon>Brachypylina</taxon>
        <taxon>Oppioidea</taxon>
        <taxon>Oppiidae</taxon>
        <taxon>Oppiella</taxon>
    </lineage>
</organism>
<dbReference type="InterPro" id="IPR050778">
    <property type="entry name" value="Cueball_EGF_LRP_Nidogen"/>
</dbReference>
<dbReference type="PANTHER" id="PTHR46513">
    <property type="entry name" value="VITELLOGENIN RECEPTOR-LIKE PROTEIN-RELATED-RELATED"/>
    <property type="match status" value="1"/>
</dbReference>
<dbReference type="InterPro" id="IPR000033">
    <property type="entry name" value="LDLR_classB_rpt"/>
</dbReference>
<gene>
    <name evidence="2" type="ORF">ONB1V03_LOCUS20231</name>
</gene>
<protein>
    <submittedName>
        <fullName evidence="2">Uncharacterized protein</fullName>
    </submittedName>
</protein>
<dbReference type="PANTHER" id="PTHR46513:SF13">
    <property type="entry name" value="EGF-LIKE DOMAIN-CONTAINING PROTEIN"/>
    <property type="match status" value="1"/>
</dbReference>
<proteinExistence type="predicted"/>
<keyword evidence="1" id="KW-0245">EGF-like domain</keyword>
<dbReference type="AlphaFoldDB" id="A0A7R9MPM2"/>
<name>A0A7R9MPM2_9ACAR</name>
<dbReference type="Proteomes" id="UP000728032">
    <property type="component" value="Unassembled WGS sequence"/>
</dbReference>